<evidence type="ECO:0000313" key="2">
    <source>
        <dbReference type="Proteomes" id="UP000016600"/>
    </source>
</evidence>
<comment type="caution">
    <text evidence="1">The sequence shown here is derived from an EMBL/GenBank/DDBJ whole genome shotgun (WGS) entry which is preliminary data.</text>
</comment>
<sequence length="42" mass="4965">MIPLHQSLAKDYGKQQQPMAYDAYGDRANWTRLSNKLDRRVQ</sequence>
<accession>U2MXB0</accession>
<dbReference type="Proteomes" id="UP000016600">
    <property type="component" value="Unassembled WGS sequence"/>
</dbReference>
<name>U2MXB0_9BACT</name>
<dbReference type="AlphaFoldDB" id="U2MXB0"/>
<evidence type="ECO:0000313" key="1">
    <source>
        <dbReference type="EMBL" id="ERK03849.1"/>
    </source>
</evidence>
<reference evidence="1 2" key="1">
    <citation type="submission" date="2013-08" db="EMBL/GenBank/DDBJ databases">
        <authorList>
            <person name="Durkin A.S."/>
            <person name="Haft D.R."/>
            <person name="McCorrison J."/>
            <person name="Torralba M."/>
            <person name="Gillis M."/>
            <person name="Haft D.H."/>
            <person name="Methe B."/>
            <person name="Sutton G."/>
            <person name="Nelson K.E."/>
        </authorList>
    </citation>
    <scope>NUCLEOTIDE SEQUENCE [LARGE SCALE GENOMIC DNA]</scope>
    <source>
        <strain evidence="1 2">F0068</strain>
    </source>
</reference>
<organism evidence="1 2">
    <name type="scientific">Hoylesella pleuritidis F0068</name>
    <dbReference type="NCBI Taxonomy" id="1081904"/>
    <lineage>
        <taxon>Bacteria</taxon>
        <taxon>Pseudomonadati</taxon>
        <taxon>Bacteroidota</taxon>
        <taxon>Bacteroidia</taxon>
        <taxon>Bacteroidales</taxon>
        <taxon>Prevotellaceae</taxon>
        <taxon>Hoylesella</taxon>
    </lineage>
</organism>
<protein>
    <submittedName>
        <fullName evidence="1">Uncharacterized protein</fullName>
    </submittedName>
</protein>
<keyword evidence="2" id="KW-1185">Reference proteome</keyword>
<dbReference type="EMBL" id="AWET01000007">
    <property type="protein sequence ID" value="ERK03849.1"/>
    <property type="molecule type" value="Genomic_DNA"/>
</dbReference>
<proteinExistence type="predicted"/>
<gene>
    <name evidence="1" type="ORF">HMPREF1218_0270</name>
</gene>
<dbReference type="RefSeq" id="WP_021582965.1">
    <property type="nucleotide sequence ID" value="NZ_AWET01000007.1"/>
</dbReference>